<evidence type="ECO:0000313" key="8">
    <source>
        <dbReference type="EMBL" id="GAQ87548.1"/>
    </source>
</evidence>
<feature type="compositionally biased region" description="Low complexity" evidence="5">
    <location>
        <begin position="668"/>
        <end position="683"/>
    </location>
</feature>
<dbReference type="PANTHER" id="PTHR47181:SF2">
    <property type="entry name" value="BRCA1 C TERMINUS DOMAIN CONTAINING PROTEIN, EXPRESSED"/>
    <property type="match status" value="1"/>
</dbReference>
<dbReference type="Gene3D" id="3.30.40.10">
    <property type="entry name" value="Zinc/RING finger domain, C3HC4 (zinc finger)"/>
    <property type="match status" value="1"/>
</dbReference>
<dbReference type="STRING" id="105231.A0A1Y1IHE0"/>
<feature type="region of interest" description="Disordered" evidence="5">
    <location>
        <begin position="442"/>
        <end position="914"/>
    </location>
</feature>
<dbReference type="InterPro" id="IPR036420">
    <property type="entry name" value="BRCT_dom_sf"/>
</dbReference>
<keyword evidence="9" id="KW-1185">Reference proteome</keyword>
<accession>A0A1Y1IHE0</accession>
<dbReference type="Proteomes" id="UP000054558">
    <property type="component" value="Unassembled WGS sequence"/>
</dbReference>
<dbReference type="InterPro" id="IPR013083">
    <property type="entry name" value="Znf_RING/FYVE/PHD"/>
</dbReference>
<feature type="domain" description="BRCT" evidence="7">
    <location>
        <begin position="108"/>
        <end position="199"/>
    </location>
</feature>
<dbReference type="Pfam" id="PF12738">
    <property type="entry name" value="PTCB-BRCT"/>
    <property type="match status" value="1"/>
</dbReference>
<dbReference type="OMA" id="DSHNWSY"/>
<evidence type="ECO:0000256" key="3">
    <source>
        <dbReference type="ARBA" id="ARBA00022833"/>
    </source>
</evidence>
<feature type="compositionally biased region" description="Acidic residues" evidence="5">
    <location>
        <begin position="508"/>
        <end position="517"/>
    </location>
</feature>
<reference evidence="8 9" key="1">
    <citation type="journal article" date="2014" name="Nat. Commun.">
        <title>Klebsormidium flaccidum genome reveals primary factors for plant terrestrial adaptation.</title>
        <authorList>
            <person name="Hori K."/>
            <person name="Maruyama F."/>
            <person name="Fujisawa T."/>
            <person name="Togashi T."/>
            <person name="Yamamoto N."/>
            <person name="Seo M."/>
            <person name="Sato S."/>
            <person name="Yamada T."/>
            <person name="Mori H."/>
            <person name="Tajima N."/>
            <person name="Moriyama T."/>
            <person name="Ikeuchi M."/>
            <person name="Watanabe M."/>
            <person name="Wada H."/>
            <person name="Kobayashi K."/>
            <person name="Saito M."/>
            <person name="Masuda T."/>
            <person name="Sasaki-Sekimoto Y."/>
            <person name="Mashiguchi K."/>
            <person name="Awai K."/>
            <person name="Shimojima M."/>
            <person name="Masuda S."/>
            <person name="Iwai M."/>
            <person name="Nobusawa T."/>
            <person name="Narise T."/>
            <person name="Kondo S."/>
            <person name="Saito H."/>
            <person name="Sato R."/>
            <person name="Murakawa M."/>
            <person name="Ihara Y."/>
            <person name="Oshima-Yamada Y."/>
            <person name="Ohtaka K."/>
            <person name="Satoh M."/>
            <person name="Sonobe K."/>
            <person name="Ishii M."/>
            <person name="Ohtani R."/>
            <person name="Kanamori-Sato M."/>
            <person name="Honoki R."/>
            <person name="Miyazaki D."/>
            <person name="Mochizuki H."/>
            <person name="Umetsu J."/>
            <person name="Higashi K."/>
            <person name="Shibata D."/>
            <person name="Kamiya Y."/>
            <person name="Sato N."/>
            <person name="Nakamura Y."/>
            <person name="Tabata S."/>
            <person name="Ida S."/>
            <person name="Kurokawa K."/>
            <person name="Ohta H."/>
        </authorList>
    </citation>
    <scope>NUCLEOTIDE SEQUENCE [LARGE SCALE GENOMIC DNA]</scope>
    <source>
        <strain evidence="8 9">NIES-2285</strain>
    </source>
</reference>
<feature type="domain" description="BRCT" evidence="7">
    <location>
        <begin position="1072"/>
        <end position="1161"/>
    </location>
</feature>
<evidence type="ECO:0000256" key="1">
    <source>
        <dbReference type="ARBA" id="ARBA00022723"/>
    </source>
</evidence>
<dbReference type="InterPro" id="IPR044254">
    <property type="entry name" value="At4g02110-like"/>
</dbReference>
<evidence type="ECO:0000259" key="6">
    <source>
        <dbReference type="PROSITE" id="PS50016"/>
    </source>
</evidence>
<evidence type="ECO:0000256" key="2">
    <source>
        <dbReference type="ARBA" id="ARBA00022771"/>
    </source>
</evidence>
<dbReference type="InterPro" id="IPR019787">
    <property type="entry name" value="Znf_PHD-finger"/>
</dbReference>
<keyword evidence="3" id="KW-0862">Zinc</keyword>
<dbReference type="OrthoDB" id="1935339at2759"/>
<feature type="compositionally biased region" description="Basic and acidic residues" evidence="5">
    <location>
        <begin position="880"/>
        <end position="895"/>
    </location>
</feature>
<feature type="region of interest" description="Disordered" evidence="5">
    <location>
        <begin position="199"/>
        <end position="418"/>
    </location>
</feature>
<feature type="compositionally biased region" description="Low complexity" evidence="5">
    <location>
        <begin position="738"/>
        <end position="749"/>
    </location>
</feature>
<feature type="compositionally biased region" description="Acidic residues" evidence="5">
    <location>
        <begin position="206"/>
        <end position="221"/>
    </location>
</feature>
<evidence type="ECO:0000313" key="9">
    <source>
        <dbReference type="Proteomes" id="UP000054558"/>
    </source>
</evidence>
<dbReference type="GO" id="GO:0000724">
    <property type="term" value="P:double-strand break repair via homologous recombination"/>
    <property type="evidence" value="ECO:0000318"/>
    <property type="project" value="GO_Central"/>
</dbReference>
<proteinExistence type="predicted"/>
<dbReference type="InterPro" id="IPR011011">
    <property type="entry name" value="Znf_FYVE_PHD"/>
</dbReference>
<dbReference type="EMBL" id="DF237309">
    <property type="protein sequence ID" value="GAQ87548.1"/>
    <property type="molecule type" value="Genomic_DNA"/>
</dbReference>
<organism evidence="8 9">
    <name type="scientific">Klebsormidium nitens</name>
    <name type="common">Green alga</name>
    <name type="synonym">Ulothrix nitens</name>
    <dbReference type="NCBI Taxonomy" id="105231"/>
    <lineage>
        <taxon>Eukaryota</taxon>
        <taxon>Viridiplantae</taxon>
        <taxon>Streptophyta</taxon>
        <taxon>Klebsormidiophyceae</taxon>
        <taxon>Klebsormidiales</taxon>
        <taxon>Klebsormidiaceae</taxon>
        <taxon>Klebsormidium</taxon>
    </lineage>
</organism>
<dbReference type="PROSITE" id="PS50016">
    <property type="entry name" value="ZF_PHD_2"/>
    <property type="match status" value="1"/>
</dbReference>
<feature type="compositionally biased region" description="Basic residues" evidence="5">
    <location>
        <begin position="896"/>
        <end position="905"/>
    </location>
</feature>
<keyword evidence="2 4" id="KW-0863">Zinc-finger</keyword>
<dbReference type="GO" id="GO:0005634">
    <property type="term" value="C:nucleus"/>
    <property type="evidence" value="ECO:0000318"/>
    <property type="project" value="GO_Central"/>
</dbReference>
<dbReference type="Pfam" id="PF00628">
    <property type="entry name" value="PHD"/>
    <property type="match status" value="1"/>
</dbReference>
<dbReference type="InterPro" id="IPR001965">
    <property type="entry name" value="Znf_PHD"/>
</dbReference>
<dbReference type="Gene3D" id="3.40.50.10190">
    <property type="entry name" value="BRCT domain"/>
    <property type="match status" value="4"/>
</dbReference>
<dbReference type="Pfam" id="PF00533">
    <property type="entry name" value="BRCT"/>
    <property type="match status" value="1"/>
</dbReference>
<feature type="region of interest" description="Disordered" evidence="5">
    <location>
        <begin position="1190"/>
        <end position="1253"/>
    </location>
</feature>
<dbReference type="PANTHER" id="PTHR47181">
    <property type="entry name" value="BRCA1 C TERMINUS DOMAIN CONTAINING PROTEIN, EXPRESSED"/>
    <property type="match status" value="1"/>
</dbReference>
<dbReference type="GO" id="GO:0008270">
    <property type="term" value="F:zinc ion binding"/>
    <property type="evidence" value="ECO:0007669"/>
    <property type="project" value="UniProtKB-KW"/>
</dbReference>
<dbReference type="PROSITE" id="PS50172">
    <property type="entry name" value="BRCT"/>
    <property type="match status" value="3"/>
</dbReference>
<dbReference type="InterPro" id="IPR001357">
    <property type="entry name" value="BRCT_dom"/>
</dbReference>
<name>A0A1Y1IHE0_KLENI</name>
<feature type="compositionally biased region" description="Low complexity" evidence="5">
    <location>
        <begin position="559"/>
        <end position="569"/>
    </location>
</feature>
<feature type="compositionally biased region" description="Basic and acidic residues" evidence="5">
    <location>
        <begin position="225"/>
        <end position="242"/>
    </location>
</feature>
<feature type="compositionally biased region" description="Basic and acidic residues" evidence="5">
    <location>
        <begin position="387"/>
        <end position="397"/>
    </location>
</feature>
<feature type="compositionally biased region" description="Basic and acidic residues" evidence="5">
    <location>
        <begin position="588"/>
        <end position="597"/>
    </location>
</feature>
<protein>
    <submittedName>
        <fullName evidence="8">BRCT domain-containing protein</fullName>
    </submittedName>
</protein>
<evidence type="ECO:0000259" key="7">
    <source>
        <dbReference type="PROSITE" id="PS50172"/>
    </source>
</evidence>
<dbReference type="SMART" id="SM00292">
    <property type="entry name" value="BRCT"/>
    <property type="match status" value="4"/>
</dbReference>
<feature type="compositionally biased region" description="Acidic residues" evidence="5">
    <location>
        <begin position="256"/>
        <end position="272"/>
    </location>
</feature>
<evidence type="ECO:0000256" key="4">
    <source>
        <dbReference type="PROSITE-ProRule" id="PRU00146"/>
    </source>
</evidence>
<keyword evidence="1" id="KW-0479">Metal-binding</keyword>
<feature type="domain" description="BRCT" evidence="7">
    <location>
        <begin position="13"/>
        <end position="105"/>
    </location>
</feature>
<feature type="domain" description="PHD-type" evidence="6">
    <location>
        <begin position="1260"/>
        <end position="1314"/>
    </location>
</feature>
<sequence length="1320" mass="137095">MAAAEEHEDDCDTRPPIFEGVRFALLGYDAVHAAELRSLLEGEGAQEVVDASEVPPGCTHLITAYNYDDPACLSARQAKVVVVRALWVEHCMRHGPVSPHRVVYQPPRPSAPLAGAASLQISLTGYKGIYRTTIMALCEQMGAVYTKELSAGNTHLICYEFKGEKYNFARERELHLVNHRWLEDSLRLGALQPEEHYTELSGQEVEAAEEAEDPAAEDEAAAQEKQCKAEGEVTGDERHETAGEGVTGGTGNEAEPMQEDDDGGNMQTEEEALQGNVEEGSKSGGPAEENVGSVRPERREGWKAAGATVRVQKGLGYLAGSAQPPGWEEKERGTSRGSPKGVQKYLDEMSSLASGGAEKGPLEGGGWEEEGGKDEDVSFAKMGLTEKTAKSANEETIKGAAEPAEPMRSVPEGEAAAEVEVGPAVGKAGGGRLKKVGEAACLTPVVESGGANGVVPLEEEEEEEGGPAQASSKKGRKRGKRILLESDESSQEGAADAATHEPTRPEAANEEQGEEKEDGMAEPVQGPVQRELADEGGSEGSGDEAIACLAKGNKRKKVGQGQQGTAKKAAANKRKKKGSEASGAECEQDSRSERDGTKGGSANGDEAVIAEASERKQDEQTGAMPEQGQRASSAGDEQEALVGEEAGQPAEPKQDEEMETEAAGEPKSAAQRSPLAAAAAGLGRTPGKNALVRAKPKPIVRRVGGKPNRAFRPPARVKAAETESGQEGPAKKPKGGAKKAVPTKAAVADIAEEAEEEDAQQGGLQPSEGASQEEEGQAGKRKGGPADGDEQGEKKVKSGKKKRKLASNGSVVVGRRSEEMVTPAKGAERKSGSAGGAPEPAAEPTSDDLRHEAAGGGPKPEEECGTASALDPTKTGAGVVEKECEGGKEKKEGKQSKKGGKKPQGVKKGTGEIEGGDIKEAAKADSLIEANKENIKSEAEKAAAQGVSCEAKSSLGGAQTAPYFAFGGSGEQKDSMVKKVKALGGRVARLGHEFDRKTTHVVHPPPLKRTEKVLAALAAGLWLLQPAFLTASKPAGGWATEEEHEWVPGTGDVGAALDLSAPRHWRQRRAETGRRALQGLRVVLYGDFQNPTTDALKRIVLAGGGQVLASGPGPLKLPAASASSVQVAIIGEGVLSADVCVTELLAAGAGCVNATWLLDTLSLPRGDHSQHVLFGTEAAVAAALESVNSAPAEPQKGTGKGVGKMGKAGPKAKGVLQPHSAGGSLKTSAKTGKKAGKDKGTAKSGGSVEAEDSVLEEEDDVACGVCGRVDQEAEMVLCDGRGGQCDLAVHIFCMAPPLKQVPEGDWFCSICQEGQGGASP</sequence>
<feature type="compositionally biased region" description="Basic residues" evidence="5">
    <location>
        <begin position="694"/>
        <end position="704"/>
    </location>
</feature>
<evidence type="ECO:0000256" key="5">
    <source>
        <dbReference type="SAM" id="MobiDB-lite"/>
    </source>
</evidence>
<feature type="compositionally biased region" description="Acidic residues" evidence="5">
    <location>
        <begin position="750"/>
        <end position="759"/>
    </location>
</feature>
<dbReference type="SUPFAM" id="SSF52113">
    <property type="entry name" value="BRCT domain"/>
    <property type="match status" value="4"/>
</dbReference>
<dbReference type="SUPFAM" id="SSF57903">
    <property type="entry name" value="FYVE/PHD zinc finger"/>
    <property type="match status" value="1"/>
</dbReference>
<gene>
    <name evidence="8" type="ORF">KFL_003600070</name>
</gene>
<dbReference type="SMART" id="SM00249">
    <property type="entry name" value="PHD"/>
    <property type="match status" value="1"/>
</dbReference>